<dbReference type="InterPro" id="IPR055170">
    <property type="entry name" value="GFO_IDH_MocA-like_dom"/>
</dbReference>
<evidence type="ECO:0000259" key="2">
    <source>
        <dbReference type="Pfam" id="PF22725"/>
    </source>
</evidence>
<reference evidence="4" key="1">
    <citation type="submission" date="2017-04" db="EMBL/GenBank/DDBJ databases">
        <authorList>
            <person name="Varghese N."/>
            <person name="Submissions S."/>
        </authorList>
    </citation>
    <scope>NUCLEOTIDE SEQUENCE [LARGE SCALE GENOMIC DNA]</scope>
    <source>
        <strain evidence="4">Dd16</strain>
    </source>
</reference>
<organism evidence="3 4">
    <name type="scientific">Allosphingosinicella indica</name>
    <dbReference type="NCBI Taxonomy" id="941907"/>
    <lineage>
        <taxon>Bacteria</taxon>
        <taxon>Pseudomonadati</taxon>
        <taxon>Pseudomonadota</taxon>
        <taxon>Alphaproteobacteria</taxon>
        <taxon>Sphingomonadales</taxon>
        <taxon>Sphingomonadaceae</taxon>
        <taxon>Allosphingosinicella</taxon>
    </lineage>
</organism>
<dbReference type="EMBL" id="LT840185">
    <property type="protein sequence ID" value="SMF62134.1"/>
    <property type="molecule type" value="Genomic_DNA"/>
</dbReference>
<gene>
    <name evidence="3" type="ORF">SAMN06295910_0957</name>
</gene>
<dbReference type="Gene3D" id="3.40.50.720">
    <property type="entry name" value="NAD(P)-binding Rossmann-like Domain"/>
    <property type="match status" value="1"/>
</dbReference>
<dbReference type="InterPro" id="IPR051450">
    <property type="entry name" value="Gfo/Idh/MocA_Oxidoreductases"/>
</dbReference>
<accession>A0A1X7G189</accession>
<dbReference type="GO" id="GO:0000166">
    <property type="term" value="F:nucleotide binding"/>
    <property type="evidence" value="ECO:0007669"/>
    <property type="project" value="InterPro"/>
</dbReference>
<dbReference type="STRING" id="941907.SAMN06295910_0957"/>
<dbReference type="SUPFAM" id="SSF51735">
    <property type="entry name" value="NAD(P)-binding Rossmann-fold domains"/>
    <property type="match status" value="1"/>
</dbReference>
<dbReference type="Pfam" id="PF22725">
    <property type="entry name" value="GFO_IDH_MocA_C3"/>
    <property type="match status" value="1"/>
</dbReference>
<evidence type="ECO:0000259" key="1">
    <source>
        <dbReference type="Pfam" id="PF01408"/>
    </source>
</evidence>
<dbReference type="InterPro" id="IPR036291">
    <property type="entry name" value="NAD(P)-bd_dom_sf"/>
</dbReference>
<feature type="domain" description="GFO/IDH/MocA-like oxidoreductase" evidence="2">
    <location>
        <begin position="164"/>
        <end position="222"/>
    </location>
</feature>
<dbReference type="RefSeq" id="WP_085217745.1">
    <property type="nucleotide sequence ID" value="NZ_LT840185.1"/>
</dbReference>
<dbReference type="OrthoDB" id="9815825at2"/>
<keyword evidence="4" id="KW-1185">Reference proteome</keyword>
<dbReference type="InterPro" id="IPR000683">
    <property type="entry name" value="Gfo/Idh/MocA-like_OxRdtase_N"/>
</dbReference>
<sequence length="322" mass="35381">MSTRSPIRVGLIGLGRMGQNHMRVLSLLGDADLRFVFDKDSDSARRHVGDRDIVVADDLETALADVDAVVIASPTTTHDEYIRAAAAHVSNIFVEKPITDRLESSVAVRDYAATNSLNLQVGFIERFNPAVVQMKELLDRSQKVVSVDFVRTNKISARITDVDVVTDLMIHDIDLALHLNGPTTAISAHGVAEGPMIDYAAALLTHENGRFSRIQASRITDKKIRSIQATCKDMFVDCELLRKEITISRQSEVEQRPGEPYRISAIEEKIEVQPREALQLELQAFLASCRGETAAGNPGAHEAVEAMVVCEEVLTAILGAKR</sequence>
<dbReference type="Proteomes" id="UP000192934">
    <property type="component" value="Chromosome I"/>
</dbReference>
<dbReference type="Gene3D" id="3.30.360.10">
    <property type="entry name" value="Dihydrodipicolinate Reductase, domain 2"/>
    <property type="match status" value="1"/>
</dbReference>
<proteinExistence type="predicted"/>
<name>A0A1X7G189_9SPHN</name>
<dbReference type="PANTHER" id="PTHR43377">
    <property type="entry name" value="BILIVERDIN REDUCTASE A"/>
    <property type="match status" value="1"/>
</dbReference>
<dbReference type="AlphaFoldDB" id="A0A1X7G189"/>
<protein>
    <submittedName>
        <fullName evidence="3">Predicted dehydrogenase</fullName>
    </submittedName>
</protein>
<dbReference type="Pfam" id="PF01408">
    <property type="entry name" value="GFO_IDH_MocA"/>
    <property type="match status" value="1"/>
</dbReference>
<evidence type="ECO:0000313" key="3">
    <source>
        <dbReference type="EMBL" id="SMF62134.1"/>
    </source>
</evidence>
<feature type="domain" description="Gfo/Idh/MocA-like oxidoreductase N-terminal" evidence="1">
    <location>
        <begin position="7"/>
        <end position="123"/>
    </location>
</feature>
<dbReference type="PANTHER" id="PTHR43377:SF1">
    <property type="entry name" value="BILIVERDIN REDUCTASE A"/>
    <property type="match status" value="1"/>
</dbReference>
<evidence type="ECO:0000313" key="4">
    <source>
        <dbReference type="Proteomes" id="UP000192934"/>
    </source>
</evidence>